<dbReference type="CDD" id="cd01536">
    <property type="entry name" value="PBP1_ABC_sugar_binding-like"/>
    <property type="match status" value="1"/>
</dbReference>
<comment type="caution">
    <text evidence="6">The sequence shown here is derived from an EMBL/GenBank/DDBJ whole genome shotgun (WGS) entry which is preliminary data.</text>
</comment>
<evidence type="ECO:0000256" key="4">
    <source>
        <dbReference type="SAM" id="SignalP"/>
    </source>
</evidence>
<dbReference type="Proteomes" id="UP000585272">
    <property type="component" value="Unassembled WGS sequence"/>
</dbReference>
<keyword evidence="3 4" id="KW-0732">Signal</keyword>
<dbReference type="SUPFAM" id="SSF53822">
    <property type="entry name" value="Periplasmic binding protein-like I"/>
    <property type="match status" value="1"/>
</dbReference>
<dbReference type="InterPro" id="IPR028082">
    <property type="entry name" value="Peripla_BP_I"/>
</dbReference>
<dbReference type="InterPro" id="IPR025997">
    <property type="entry name" value="SBP_2_dom"/>
</dbReference>
<evidence type="ECO:0000313" key="7">
    <source>
        <dbReference type="Proteomes" id="UP000585272"/>
    </source>
</evidence>
<feature type="signal peptide" evidence="4">
    <location>
        <begin position="1"/>
        <end position="19"/>
    </location>
</feature>
<comment type="subcellular location">
    <subcellularLocation>
        <location evidence="1">Cell envelope</location>
    </subcellularLocation>
</comment>
<dbReference type="EMBL" id="JACHNU010000002">
    <property type="protein sequence ID" value="MBB4662164.1"/>
    <property type="molecule type" value="Genomic_DNA"/>
</dbReference>
<dbReference type="PANTHER" id="PTHR46847">
    <property type="entry name" value="D-ALLOSE-BINDING PERIPLASMIC PROTEIN-RELATED"/>
    <property type="match status" value="1"/>
</dbReference>
<accession>A0A840IDM1</accession>
<evidence type="ECO:0000256" key="2">
    <source>
        <dbReference type="ARBA" id="ARBA00007639"/>
    </source>
</evidence>
<dbReference type="GO" id="GO:0030246">
    <property type="term" value="F:carbohydrate binding"/>
    <property type="evidence" value="ECO:0007669"/>
    <property type="project" value="UniProtKB-ARBA"/>
</dbReference>
<dbReference type="GO" id="GO:0030313">
    <property type="term" value="C:cell envelope"/>
    <property type="evidence" value="ECO:0007669"/>
    <property type="project" value="UniProtKB-SubCell"/>
</dbReference>
<evidence type="ECO:0000256" key="3">
    <source>
        <dbReference type="ARBA" id="ARBA00022729"/>
    </source>
</evidence>
<reference evidence="6 7" key="1">
    <citation type="submission" date="2020-08" db="EMBL/GenBank/DDBJ databases">
        <title>Genomic Encyclopedia of Archaeal and Bacterial Type Strains, Phase II (KMG-II): from individual species to whole genera.</title>
        <authorList>
            <person name="Goeker M."/>
        </authorList>
    </citation>
    <scope>NUCLEOTIDE SEQUENCE [LARGE SCALE GENOMIC DNA]</scope>
    <source>
        <strain evidence="6 7">DSM 23288</strain>
    </source>
</reference>
<dbReference type="RefSeq" id="WP_183341152.1">
    <property type="nucleotide sequence ID" value="NZ_JACHNU010000002.1"/>
</dbReference>
<keyword evidence="7" id="KW-1185">Reference proteome</keyword>
<dbReference type="PANTHER" id="PTHR46847:SF1">
    <property type="entry name" value="D-ALLOSE-BINDING PERIPLASMIC PROTEIN-RELATED"/>
    <property type="match status" value="1"/>
</dbReference>
<dbReference type="AlphaFoldDB" id="A0A840IDM1"/>
<evidence type="ECO:0000256" key="1">
    <source>
        <dbReference type="ARBA" id="ARBA00004196"/>
    </source>
</evidence>
<feature type="chain" id="PRO_5039270427" evidence="4">
    <location>
        <begin position="20"/>
        <end position="348"/>
    </location>
</feature>
<dbReference type="Gene3D" id="3.40.50.2300">
    <property type="match status" value="2"/>
</dbReference>
<name>A0A840IDM1_9ACTN</name>
<organism evidence="6 7">
    <name type="scientific">Conexibacter arvalis</name>
    <dbReference type="NCBI Taxonomy" id="912552"/>
    <lineage>
        <taxon>Bacteria</taxon>
        <taxon>Bacillati</taxon>
        <taxon>Actinomycetota</taxon>
        <taxon>Thermoleophilia</taxon>
        <taxon>Solirubrobacterales</taxon>
        <taxon>Conexibacteraceae</taxon>
        <taxon>Conexibacter</taxon>
    </lineage>
</organism>
<sequence length="348" mass="35710">MRSTFGTRLAAVGAIAAIAAFGVGCGSGDDDGGSGATAAATTADGATAPKIAFLTGDISDFGQGQVNGLRSVAEANGGSLTIFDGGFDAQRQNADCQDVVTTGKYNGIVMNGNSGPAAVACVTAAREAGIPIVALETAIGPDPEKLEPQVEGVVGSVLIPASSTAEGQIELLREACEQLRADPCNYLLIIGDRSYQLDDTRMKVFEEQLGGDAGYKRLGLGEDGYDGAVGQRVVNDLLRAQPNTDVIVASTDSTAVQAAKVVKDLGREGRVLITGDGGSREGVKGIAAGDVFSTQALLPVQMGEIAAQMIVDAVNGRAIERDAVSVYDLTEPRVLKQDNVDAFTPEWG</sequence>
<evidence type="ECO:0000259" key="5">
    <source>
        <dbReference type="Pfam" id="PF13407"/>
    </source>
</evidence>
<dbReference type="PROSITE" id="PS51257">
    <property type="entry name" value="PROKAR_LIPOPROTEIN"/>
    <property type="match status" value="1"/>
</dbReference>
<proteinExistence type="inferred from homology"/>
<evidence type="ECO:0000313" key="6">
    <source>
        <dbReference type="EMBL" id="MBB4662164.1"/>
    </source>
</evidence>
<feature type="domain" description="Periplasmic binding protein" evidence="5">
    <location>
        <begin position="55"/>
        <end position="317"/>
    </location>
</feature>
<comment type="similarity">
    <text evidence="2">Belongs to the bacterial solute-binding protein 2 family.</text>
</comment>
<dbReference type="Pfam" id="PF13407">
    <property type="entry name" value="Peripla_BP_4"/>
    <property type="match status" value="1"/>
</dbReference>
<gene>
    <name evidence="6" type="ORF">BDZ31_001750</name>
</gene>
<protein>
    <submittedName>
        <fullName evidence="6">Ribose transport system substrate-binding protein</fullName>
    </submittedName>
</protein>